<comment type="caution">
    <text evidence="7">The sequence shown here is derived from an EMBL/GenBank/DDBJ whole genome shotgun (WGS) entry which is preliminary data.</text>
</comment>
<evidence type="ECO:0000256" key="4">
    <source>
        <dbReference type="ARBA" id="ARBA00023136"/>
    </source>
</evidence>
<dbReference type="RefSeq" id="WP_284218359.1">
    <property type="nucleotide sequence ID" value="NZ_BSOT01000007.1"/>
</dbReference>
<accession>A0AA37T0B6</accession>
<protein>
    <submittedName>
        <fullName evidence="7">RDD family protein</fullName>
    </submittedName>
</protein>
<evidence type="ECO:0000256" key="1">
    <source>
        <dbReference type="ARBA" id="ARBA00004141"/>
    </source>
</evidence>
<feature type="transmembrane region" description="Helical" evidence="5">
    <location>
        <begin position="61"/>
        <end position="78"/>
    </location>
</feature>
<evidence type="ECO:0000256" key="5">
    <source>
        <dbReference type="SAM" id="Phobius"/>
    </source>
</evidence>
<feature type="transmembrane region" description="Helical" evidence="5">
    <location>
        <begin position="38"/>
        <end position="55"/>
    </location>
</feature>
<organism evidence="7 8">
    <name type="scientific">Agaribacter marinus</name>
    <dbReference type="NCBI Taxonomy" id="1431249"/>
    <lineage>
        <taxon>Bacteria</taxon>
        <taxon>Pseudomonadati</taxon>
        <taxon>Pseudomonadota</taxon>
        <taxon>Gammaproteobacteria</taxon>
        <taxon>Alteromonadales</taxon>
        <taxon>Alteromonadaceae</taxon>
        <taxon>Agaribacter</taxon>
    </lineage>
</organism>
<dbReference type="EMBL" id="BSOT01000007">
    <property type="protein sequence ID" value="GLR71999.1"/>
    <property type="molecule type" value="Genomic_DNA"/>
</dbReference>
<dbReference type="Pfam" id="PF06271">
    <property type="entry name" value="RDD"/>
    <property type="match status" value="1"/>
</dbReference>
<name>A0AA37T0B6_9ALTE</name>
<dbReference type="AlphaFoldDB" id="A0AA37T0B6"/>
<evidence type="ECO:0000256" key="2">
    <source>
        <dbReference type="ARBA" id="ARBA00022692"/>
    </source>
</evidence>
<dbReference type="Proteomes" id="UP001156601">
    <property type="component" value="Unassembled WGS sequence"/>
</dbReference>
<evidence type="ECO:0000256" key="3">
    <source>
        <dbReference type="ARBA" id="ARBA00022989"/>
    </source>
</evidence>
<evidence type="ECO:0000259" key="6">
    <source>
        <dbReference type="Pfam" id="PF06271"/>
    </source>
</evidence>
<dbReference type="InterPro" id="IPR010432">
    <property type="entry name" value="RDD"/>
</dbReference>
<comment type="subcellular location">
    <subcellularLocation>
        <location evidence="1">Membrane</location>
        <topology evidence="1">Multi-pass membrane protein</topology>
    </subcellularLocation>
</comment>
<keyword evidence="2 5" id="KW-0812">Transmembrane</keyword>
<reference evidence="7" key="2">
    <citation type="submission" date="2023-01" db="EMBL/GenBank/DDBJ databases">
        <title>Draft genome sequence of Agaribacter marinus strain NBRC 110023.</title>
        <authorList>
            <person name="Sun Q."/>
            <person name="Mori K."/>
        </authorList>
    </citation>
    <scope>NUCLEOTIDE SEQUENCE</scope>
    <source>
        <strain evidence="7">NBRC 110023</strain>
    </source>
</reference>
<keyword evidence="3 5" id="KW-1133">Transmembrane helix</keyword>
<keyword evidence="4 5" id="KW-0472">Membrane</keyword>
<reference evidence="7" key="1">
    <citation type="journal article" date="2014" name="Int. J. Syst. Evol. Microbiol.">
        <title>Complete genome sequence of Corynebacterium casei LMG S-19264T (=DSM 44701T), isolated from a smear-ripened cheese.</title>
        <authorList>
            <consortium name="US DOE Joint Genome Institute (JGI-PGF)"/>
            <person name="Walter F."/>
            <person name="Albersmeier A."/>
            <person name="Kalinowski J."/>
            <person name="Ruckert C."/>
        </authorList>
    </citation>
    <scope>NUCLEOTIDE SEQUENCE</scope>
    <source>
        <strain evidence="7">NBRC 110023</strain>
    </source>
</reference>
<sequence length="236" mass="25854">MYEQGIDNQTQRSLAEGVSMSLHPAGLAVRTSAYLFDFFIRLVAMAAIGIITAMLGKAGGGIFLISYFVVSWGYYIYFEGKNGQTPGKKRYGLVVVQDNGLPAHFAHAIIRNLLRVADSFPFVYALGIVTVLSSKEFKRIGDWAAGTLVVYKESTVDLNIDDGGEVCSPPIQLSTTEQLAIIEFAKRCDTLSEARQVELANVLAPVLGDIEQPTHMQIKAYARYYIGQSVSSTRNV</sequence>
<evidence type="ECO:0000313" key="8">
    <source>
        <dbReference type="Proteomes" id="UP001156601"/>
    </source>
</evidence>
<keyword evidence="8" id="KW-1185">Reference proteome</keyword>
<evidence type="ECO:0000313" key="7">
    <source>
        <dbReference type="EMBL" id="GLR71999.1"/>
    </source>
</evidence>
<dbReference type="PANTHER" id="PTHR38480:SF1">
    <property type="entry name" value="SLR0254 PROTEIN"/>
    <property type="match status" value="1"/>
</dbReference>
<dbReference type="PANTHER" id="PTHR38480">
    <property type="entry name" value="SLR0254 PROTEIN"/>
    <property type="match status" value="1"/>
</dbReference>
<feature type="domain" description="RDD" evidence="6">
    <location>
        <begin position="25"/>
        <end position="146"/>
    </location>
</feature>
<dbReference type="GO" id="GO:0016020">
    <property type="term" value="C:membrane"/>
    <property type="evidence" value="ECO:0007669"/>
    <property type="project" value="UniProtKB-SubCell"/>
</dbReference>
<gene>
    <name evidence="7" type="ORF">GCM10007852_29070</name>
</gene>
<proteinExistence type="predicted"/>